<gene>
    <name evidence="2" type="ORF">BJX68DRAFT_270645</name>
</gene>
<accession>A0ABR4JR10</accession>
<evidence type="ECO:0000256" key="1">
    <source>
        <dbReference type="SAM" id="Phobius"/>
    </source>
</evidence>
<protein>
    <recommendedName>
        <fullName evidence="4">Calcium uniporter protein</fullName>
    </recommendedName>
</protein>
<comment type="caution">
    <text evidence="2">The sequence shown here is derived from an EMBL/GenBank/DDBJ whole genome shotgun (WGS) entry which is preliminary data.</text>
</comment>
<proteinExistence type="predicted"/>
<sequence length="237" mass="26909">MAMEFEGVSCNILNDKDQPLTGPFSEKDALVIREVQEVNVAIGYRVRYSRVARRFDKKSPTCFERLEPQDVIQDFDLEWGSALAVEMIRLPHCFVCDSAGHFVDEIPPEKLESAQEDFMTILKAEEKRLSRGTTLSSVLGKAWWSGAYWYGLALVTTTFALCWIFDNKIFPLIEGKAGPSPFECHHELAGFWSRQRDETLAKKLDDRACYDRSLRRAFGGPTGPDLPGYDRADSLEL</sequence>
<dbReference type="EMBL" id="JBFXLR010000051">
    <property type="protein sequence ID" value="KAL2842469.1"/>
    <property type="molecule type" value="Genomic_DNA"/>
</dbReference>
<evidence type="ECO:0000313" key="3">
    <source>
        <dbReference type="Proteomes" id="UP001610444"/>
    </source>
</evidence>
<organism evidence="2 3">
    <name type="scientific">Aspergillus pseudodeflectus</name>
    <dbReference type="NCBI Taxonomy" id="176178"/>
    <lineage>
        <taxon>Eukaryota</taxon>
        <taxon>Fungi</taxon>
        <taxon>Dikarya</taxon>
        <taxon>Ascomycota</taxon>
        <taxon>Pezizomycotina</taxon>
        <taxon>Eurotiomycetes</taxon>
        <taxon>Eurotiomycetidae</taxon>
        <taxon>Eurotiales</taxon>
        <taxon>Aspergillaceae</taxon>
        <taxon>Aspergillus</taxon>
        <taxon>Aspergillus subgen. Nidulantes</taxon>
    </lineage>
</organism>
<dbReference type="Proteomes" id="UP001610444">
    <property type="component" value="Unassembled WGS sequence"/>
</dbReference>
<keyword evidence="3" id="KW-1185">Reference proteome</keyword>
<evidence type="ECO:0000313" key="2">
    <source>
        <dbReference type="EMBL" id="KAL2842469.1"/>
    </source>
</evidence>
<keyword evidence="1" id="KW-0812">Transmembrane</keyword>
<keyword evidence="1" id="KW-1133">Transmembrane helix</keyword>
<evidence type="ECO:0008006" key="4">
    <source>
        <dbReference type="Google" id="ProtNLM"/>
    </source>
</evidence>
<reference evidence="2 3" key="1">
    <citation type="submission" date="2024-07" db="EMBL/GenBank/DDBJ databases">
        <title>Section-level genome sequencing and comparative genomics of Aspergillus sections Usti and Cavernicolus.</title>
        <authorList>
            <consortium name="Lawrence Berkeley National Laboratory"/>
            <person name="Nybo J.L."/>
            <person name="Vesth T.C."/>
            <person name="Theobald S."/>
            <person name="Frisvad J.C."/>
            <person name="Larsen T.O."/>
            <person name="Kjaerboelling I."/>
            <person name="Rothschild-Mancinelli K."/>
            <person name="Lyhne E.K."/>
            <person name="Kogle M.E."/>
            <person name="Barry K."/>
            <person name="Clum A."/>
            <person name="Na H."/>
            <person name="Ledsgaard L."/>
            <person name="Lin J."/>
            <person name="Lipzen A."/>
            <person name="Kuo A."/>
            <person name="Riley R."/>
            <person name="Mondo S."/>
            <person name="LaButti K."/>
            <person name="Haridas S."/>
            <person name="Pangalinan J."/>
            <person name="Salamov A.A."/>
            <person name="Simmons B.A."/>
            <person name="Magnuson J.K."/>
            <person name="Chen J."/>
            <person name="Drula E."/>
            <person name="Henrissat B."/>
            <person name="Wiebenga A."/>
            <person name="Lubbers R.J."/>
            <person name="Gomes A.C."/>
            <person name="Macurrencykelacurrency M.R."/>
            <person name="Stajich J."/>
            <person name="Grigoriev I.V."/>
            <person name="Mortensen U.H."/>
            <person name="De vries R.P."/>
            <person name="Baker S.E."/>
            <person name="Andersen M.R."/>
        </authorList>
    </citation>
    <scope>NUCLEOTIDE SEQUENCE [LARGE SCALE GENOMIC DNA]</scope>
    <source>
        <strain evidence="2 3">CBS 756.74</strain>
    </source>
</reference>
<dbReference type="GeneID" id="98161889"/>
<dbReference type="RefSeq" id="XP_070895094.1">
    <property type="nucleotide sequence ID" value="XM_071046725.1"/>
</dbReference>
<feature type="transmembrane region" description="Helical" evidence="1">
    <location>
        <begin position="147"/>
        <end position="165"/>
    </location>
</feature>
<keyword evidence="1" id="KW-0472">Membrane</keyword>
<name>A0ABR4JR10_9EURO</name>